<dbReference type="GO" id="GO:0016491">
    <property type="term" value="F:oxidoreductase activity"/>
    <property type="evidence" value="ECO:0007669"/>
    <property type="project" value="InterPro"/>
</dbReference>
<dbReference type="EMBL" id="FWFF01000017">
    <property type="protein sequence ID" value="SLM99324.1"/>
    <property type="molecule type" value="Genomic_DNA"/>
</dbReference>
<evidence type="ECO:0000259" key="1">
    <source>
        <dbReference type="Pfam" id="PF00248"/>
    </source>
</evidence>
<accession>A0A1X6XJ57</accession>
<feature type="domain" description="NADP-dependent oxidoreductase" evidence="1">
    <location>
        <begin position="21"/>
        <end position="317"/>
    </location>
</feature>
<reference evidence="3" key="1">
    <citation type="submission" date="2017-02" db="EMBL/GenBank/DDBJ databases">
        <authorList>
            <person name="Dridi B."/>
        </authorList>
    </citation>
    <scope>NUCLEOTIDE SEQUENCE [LARGE SCALE GENOMIC DNA]</scope>
    <source>
        <strain evidence="3">B Co 03.10</strain>
    </source>
</reference>
<proteinExistence type="predicted"/>
<gene>
    <name evidence="2" type="ORF">FM105_10825</name>
</gene>
<dbReference type="RefSeq" id="WP_087008037.1">
    <property type="nucleotide sequence ID" value="NZ_FWFF01000017.1"/>
</dbReference>
<dbReference type="GO" id="GO:0005829">
    <property type="term" value="C:cytosol"/>
    <property type="evidence" value="ECO:0007669"/>
    <property type="project" value="TreeGrafter"/>
</dbReference>
<evidence type="ECO:0000313" key="2">
    <source>
        <dbReference type="EMBL" id="SLM99324.1"/>
    </source>
</evidence>
<dbReference type="InterPro" id="IPR020471">
    <property type="entry name" value="AKR"/>
</dbReference>
<organism evidence="2 3">
    <name type="scientific">Brevibacterium yomogidense</name>
    <dbReference type="NCBI Taxonomy" id="946573"/>
    <lineage>
        <taxon>Bacteria</taxon>
        <taxon>Bacillati</taxon>
        <taxon>Actinomycetota</taxon>
        <taxon>Actinomycetes</taxon>
        <taxon>Micrococcales</taxon>
        <taxon>Brevibacteriaceae</taxon>
        <taxon>Brevibacterium</taxon>
    </lineage>
</organism>
<dbReference type="InterPro" id="IPR050523">
    <property type="entry name" value="AKR_Detox_Biosynth"/>
</dbReference>
<evidence type="ECO:0000313" key="3">
    <source>
        <dbReference type="Proteomes" id="UP000196581"/>
    </source>
</evidence>
<dbReference type="Pfam" id="PF00248">
    <property type="entry name" value="Aldo_ket_red"/>
    <property type="match status" value="1"/>
</dbReference>
<dbReference type="PANTHER" id="PTHR43364:SF6">
    <property type="entry name" value="OXIDOREDUCTASE-RELATED"/>
    <property type="match status" value="1"/>
</dbReference>
<name>A0A1X6XJ57_9MICO</name>
<dbReference type="AlphaFoldDB" id="A0A1X6XJ57"/>
<dbReference type="Proteomes" id="UP000196581">
    <property type="component" value="Unassembled WGS sequence"/>
</dbReference>
<dbReference type="PANTHER" id="PTHR43364">
    <property type="entry name" value="NADH-SPECIFIC METHYLGLYOXAL REDUCTASE-RELATED"/>
    <property type="match status" value="1"/>
</dbReference>
<dbReference type="InterPro" id="IPR023210">
    <property type="entry name" value="NADP_OxRdtase_dom"/>
</dbReference>
<dbReference type="PRINTS" id="PR00069">
    <property type="entry name" value="ALDKETRDTASE"/>
</dbReference>
<sequence>MTSSANSTSVAIGSSDLHVYPLGLGTNTFNNPEAPAEYHAVLDGFVERGGNFLDTADMYSFWVDGNSGGESETVIGQWLASRGKRDDIVVATKVAAKPGREGLSPKNVALAADESLQRLQTDYIDLYYAHYQDDETPIVESAAAFNDLVTAGKVRAIALSNLSPDAIDEWFRVSEENGFALPVALQPRYSLVAREYEGEMAASARKHGMSVFPYQVLAGGFLTGKYRTEADLEGRARAGAVERYLNPEGLAVVSALDVVAAAHSTDAASVALAWAMADGKITAPLAAATSTAQLDQLFAATELTLSADEVTALDEASATFL</sequence>
<protein>
    <submittedName>
        <fullName evidence="2">Oxidoreductase, aldo/keto reductase family</fullName>
    </submittedName>
</protein>
<keyword evidence="3" id="KW-1185">Reference proteome</keyword>
<dbReference type="InterPro" id="IPR036812">
    <property type="entry name" value="NAD(P)_OxRdtase_dom_sf"/>
</dbReference>
<dbReference type="SUPFAM" id="SSF51430">
    <property type="entry name" value="NAD(P)-linked oxidoreductase"/>
    <property type="match status" value="1"/>
</dbReference>
<dbReference type="Gene3D" id="3.20.20.100">
    <property type="entry name" value="NADP-dependent oxidoreductase domain"/>
    <property type="match status" value="1"/>
</dbReference>